<evidence type="ECO:0000259" key="8">
    <source>
        <dbReference type="Pfam" id="PF20684"/>
    </source>
</evidence>
<dbReference type="KEGG" id="pgri:PgNI_01508"/>
<feature type="compositionally biased region" description="Polar residues" evidence="6">
    <location>
        <begin position="315"/>
        <end position="328"/>
    </location>
</feature>
<reference evidence="10" key="2">
    <citation type="submission" date="2019-10" db="EMBL/GenBank/DDBJ databases">
        <authorList>
            <consortium name="NCBI Genome Project"/>
        </authorList>
    </citation>
    <scope>NUCLEOTIDE SEQUENCE</scope>
    <source>
        <strain evidence="10">NI907</strain>
    </source>
</reference>
<gene>
    <name evidence="10" type="ORF">PgNI_01508</name>
</gene>
<dbReference type="InterPro" id="IPR052337">
    <property type="entry name" value="SAT4-like"/>
</dbReference>
<evidence type="ECO:0000256" key="2">
    <source>
        <dbReference type="ARBA" id="ARBA00022692"/>
    </source>
</evidence>
<feature type="compositionally biased region" description="Basic and acidic residues" evidence="6">
    <location>
        <begin position="333"/>
        <end position="349"/>
    </location>
</feature>
<feature type="domain" description="Rhodopsin" evidence="8">
    <location>
        <begin position="25"/>
        <end position="263"/>
    </location>
</feature>
<accession>A0A6P8BLH9</accession>
<evidence type="ECO:0000256" key="1">
    <source>
        <dbReference type="ARBA" id="ARBA00004141"/>
    </source>
</evidence>
<dbReference type="InterPro" id="IPR049326">
    <property type="entry name" value="Rhodopsin_dom_fungi"/>
</dbReference>
<reference evidence="10" key="3">
    <citation type="submission" date="2025-08" db="UniProtKB">
        <authorList>
            <consortium name="RefSeq"/>
        </authorList>
    </citation>
    <scope>IDENTIFICATION</scope>
    <source>
        <strain evidence="10">NI907</strain>
    </source>
</reference>
<dbReference type="RefSeq" id="XP_030988080.1">
    <property type="nucleotide sequence ID" value="XM_031121579.1"/>
</dbReference>
<protein>
    <recommendedName>
        <fullName evidence="8">Rhodopsin domain-containing protein</fullName>
    </recommendedName>
</protein>
<evidence type="ECO:0000313" key="10">
    <source>
        <dbReference type="RefSeq" id="XP_030988080.1"/>
    </source>
</evidence>
<comment type="similarity">
    <text evidence="5">Belongs to the SAT4 family.</text>
</comment>
<keyword evidence="4 7" id="KW-0472">Membrane</keyword>
<evidence type="ECO:0000256" key="5">
    <source>
        <dbReference type="ARBA" id="ARBA00038359"/>
    </source>
</evidence>
<dbReference type="AlphaFoldDB" id="A0A6P8BLH9"/>
<keyword evidence="2 7" id="KW-0812">Transmembrane</keyword>
<dbReference type="Proteomes" id="UP000515153">
    <property type="component" value="Unplaced"/>
</dbReference>
<evidence type="ECO:0000256" key="3">
    <source>
        <dbReference type="ARBA" id="ARBA00022989"/>
    </source>
</evidence>
<feature type="transmembrane region" description="Helical" evidence="7">
    <location>
        <begin position="40"/>
        <end position="62"/>
    </location>
</feature>
<evidence type="ECO:0000256" key="4">
    <source>
        <dbReference type="ARBA" id="ARBA00023136"/>
    </source>
</evidence>
<dbReference type="GeneID" id="41956493"/>
<comment type="subcellular location">
    <subcellularLocation>
        <location evidence="1">Membrane</location>
        <topology evidence="1">Multi-pass membrane protein</topology>
    </subcellularLocation>
</comment>
<keyword evidence="3 7" id="KW-1133">Transmembrane helix</keyword>
<dbReference type="GO" id="GO:0016020">
    <property type="term" value="C:membrane"/>
    <property type="evidence" value="ECO:0007669"/>
    <property type="project" value="UniProtKB-SubCell"/>
</dbReference>
<feature type="transmembrane region" description="Helical" evidence="7">
    <location>
        <begin position="243"/>
        <end position="266"/>
    </location>
</feature>
<feature type="transmembrane region" description="Helical" evidence="7">
    <location>
        <begin position="173"/>
        <end position="197"/>
    </location>
</feature>
<dbReference type="Pfam" id="PF20684">
    <property type="entry name" value="Fung_rhodopsin"/>
    <property type="match status" value="1"/>
</dbReference>
<keyword evidence="9" id="KW-1185">Reference proteome</keyword>
<evidence type="ECO:0000256" key="6">
    <source>
        <dbReference type="SAM" id="MobiDB-lite"/>
    </source>
</evidence>
<feature type="transmembrane region" description="Helical" evidence="7">
    <location>
        <begin position="6"/>
        <end position="28"/>
    </location>
</feature>
<evidence type="ECO:0000256" key="7">
    <source>
        <dbReference type="SAM" id="Phobius"/>
    </source>
</evidence>
<dbReference type="OrthoDB" id="3903189at2759"/>
<reference evidence="10" key="1">
    <citation type="journal article" date="2019" name="Mol. Biol. Evol.">
        <title>Blast fungal genomes show frequent chromosomal changes, gene gains and losses, and effector gene turnover.</title>
        <authorList>
            <person name="Gomez Luciano L.B."/>
            <person name="Jason Tsai I."/>
            <person name="Chuma I."/>
            <person name="Tosa Y."/>
            <person name="Chen Y.H."/>
            <person name="Li J.Y."/>
            <person name="Li M.Y."/>
            <person name="Jade Lu M.Y."/>
            <person name="Nakayashiki H."/>
            <person name="Li W.H."/>
        </authorList>
    </citation>
    <scope>NUCLEOTIDE SEQUENCE</scope>
    <source>
        <strain evidence="10">NI907</strain>
    </source>
</reference>
<evidence type="ECO:0000313" key="9">
    <source>
        <dbReference type="Proteomes" id="UP000515153"/>
    </source>
</evidence>
<name>A0A6P8BLH9_PYRGI</name>
<dbReference type="PANTHER" id="PTHR33048">
    <property type="entry name" value="PTH11-LIKE INTEGRAL MEMBRANE PROTEIN (AFU_ORTHOLOGUE AFUA_5G11245)"/>
    <property type="match status" value="1"/>
</dbReference>
<proteinExistence type="inferred from homology"/>
<dbReference type="PANTHER" id="PTHR33048:SF166">
    <property type="entry name" value="PTH11-LIKE INTEGRAL MEMBRANE PROTEIN"/>
    <property type="match status" value="1"/>
</dbReference>
<sequence length="363" mass="41012">MAHVDYPTLLVHWLFSFLAAAIIVARVVGRKIVWRKLNLGDWLSIAAVVCIIIRLIMIHFVLTLGTSNVPADYRRSHQFTPQEIAEREIGGKLALANRVFYNTYLWLQKLVLLDVYRRLYQNLRFEKIVVTSILVIFFGTYAACQITTFIECKPIQLYWQVVPDPGSCVKAQLQLMVVGVTNIVTDFILLVLPLPIVHQMLSATLQRKVQLVALFMLGIFIIVITAVRLPINYNNAESQLSRTTWASTELVVAAFVVNAPTMYGLWNKRRQDSKNSASSHFTGSGMYGLGTSRTHRKLRDEESSGSDSYEMDSPRGSSGPQSPKNAITLTREVIVRSDTIPRAERDNDRAMQPNPQAAWDSRK</sequence>
<feature type="transmembrane region" description="Helical" evidence="7">
    <location>
        <begin position="209"/>
        <end position="231"/>
    </location>
</feature>
<feature type="transmembrane region" description="Helical" evidence="7">
    <location>
        <begin position="128"/>
        <end position="150"/>
    </location>
</feature>
<organism evidence="9 10">
    <name type="scientific">Pyricularia grisea</name>
    <name type="common">Crabgrass-specific blast fungus</name>
    <name type="synonym">Magnaporthe grisea</name>
    <dbReference type="NCBI Taxonomy" id="148305"/>
    <lineage>
        <taxon>Eukaryota</taxon>
        <taxon>Fungi</taxon>
        <taxon>Dikarya</taxon>
        <taxon>Ascomycota</taxon>
        <taxon>Pezizomycotina</taxon>
        <taxon>Sordariomycetes</taxon>
        <taxon>Sordariomycetidae</taxon>
        <taxon>Magnaporthales</taxon>
        <taxon>Pyriculariaceae</taxon>
        <taxon>Pyricularia</taxon>
    </lineage>
</organism>
<feature type="region of interest" description="Disordered" evidence="6">
    <location>
        <begin position="273"/>
        <end position="363"/>
    </location>
</feature>